<dbReference type="InterPro" id="IPR011184">
    <property type="entry name" value="DNA_mismatch_repair_Msh2"/>
</dbReference>
<keyword evidence="5" id="KW-0238">DNA-binding</keyword>
<evidence type="ECO:0000256" key="6">
    <source>
        <dbReference type="ARBA" id="ARBA00023204"/>
    </source>
</evidence>
<dbReference type="PIRSF" id="PIRSF005813">
    <property type="entry name" value="MSH2"/>
    <property type="match status" value="1"/>
</dbReference>
<evidence type="ECO:0000256" key="5">
    <source>
        <dbReference type="ARBA" id="ARBA00023125"/>
    </source>
</evidence>
<dbReference type="SUPFAM" id="SSF48334">
    <property type="entry name" value="DNA repair protein MutS, domain III"/>
    <property type="match status" value="1"/>
</dbReference>
<dbReference type="EMBL" id="NIVC01000302">
    <property type="protein sequence ID" value="PAA85854.1"/>
    <property type="molecule type" value="Genomic_DNA"/>
</dbReference>
<comment type="similarity">
    <text evidence="1">Belongs to the DNA mismatch repair MutS family.</text>
</comment>
<dbReference type="SUPFAM" id="SSF52540">
    <property type="entry name" value="P-loop containing nucleoside triphosphate hydrolases"/>
    <property type="match status" value="1"/>
</dbReference>
<dbReference type="Pfam" id="PF01624">
    <property type="entry name" value="MutS_I"/>
    <property type="match status" value="1"/>
</dbReference>
<name>A0A267GKC5_9PLAT</name>
<keyword evidence="10" id="KW-1185">Reference proteome</keyword>
<dbReference type="InterPro" id="IPR007696">
    <property type="entry name" value="DNA_mismatch_repair_MutS_core"/>
</dbReference>
<dbReference type="SMART" id="SM00534">
    <property type="entry name" value="MUTSac"/>
    <property type="match status" value="1"/>
</dbReference>
<dbReference type="PANTHER" id="PTHR11361:SF35">
    <property type="entry name" value="DNA MISMATCH REPAIR PROTEIN MSH2"/>
    <property type="match status" value="1"/>
</dbReference>
<proteinExistence type="inferred from homology"/>
<dbReference type="FunFam" id="1.10.1420.10:FF:000003">
    <property type="entry name" value="DNA mismatch repair protein"/>
    <property type="match status" value="1"/>
</dbReference>
<evidence type="ECO:0000256" key="1">
    <source>
        <dbReference type="ARBA" id="ARBA00006271"/>
    </source>
</evidence>
<dbReference type="GO" id="GO:0140664">
    <property type="term" value="F:ATP-dependent DNA damage sensor activity"/>
    <property type="evidence" value="ECO:0007669"/>
    <property type="project" value="InterPro"/>
</dbReference>
<feature type="coiled-coil region" evidence="7">
    <location>
        <begin position="475"/>
        <end position="502"/>
    </location>
</feature>
<evidence type="ECO:0000259" key="8">
    <source>
        <dbReference type="PROSITE" id="PS00486"/>
    </source>
</evidence>
<dbReference type="InterPro" id="IPR000432">
    <property type="entry name" value="DNA_mismatch_repair_MutS_C"/>
</dbReference>
<dbReference type="AlphaFoldDB" id="A0A267GKC5"/>
<dbReference type="Pfam" id="PF00488">
    <property type="entry name" value="MutS_V"/>
    <property type="match status" value="1"/>
</dbReference>
<evidence type="ECO:0000313" key="9">
    <source>
        <dbReference type="EMBL" id="PAA85854.1"/>
    </source>
</evidence>
<keyword evidence="6" id="KW-0234">DNA repair</keyword>
<dbReference type="InterPro" id="IPR027417">
    <property type="entry name" value="P-loop_NTPase"/>
</dbReference>
<keyword evidence="7" id="KW-0175">Coiled coil</keyword>
<dbReference type="GO" id="GO:0032301">
    <property type="term" value="C:MutSalpha complex"/>
    <property type="evidence" value="ECO:0007669"/>
    <property type="project" value="TreeGrafter"/>
</dbReference>
<dbReference type="InterPro" id="IPR036678">
    <property type="entry name" value="MutS_con_dom_sf"/>
</dbReference>
<dbReference type="Pfam" id="PF05190">
    <property type="entry name" value="MutS_IV"/>
    <property type="match status" value="1"/>
</dbReference>
<dbReference type="GO" id="GO:0006312">
    <property type="term" value="P:mitotic recombination"/>
    <property type="evidence" value="ECO:0007669"/>
    <property type="project" value="TreeGrafter"/>
</dbReference>
<feature type="domain" description="DNA mismatch repair proteins mutS family" evidence="8">
    <location>
        <begin position="747"/>
        <end position="763"/>
    </location>
</feature>
<feature type="non-terminal residue" evidence="9">
    <location>
        <position position="1"/>
    </location>
</feature>
<evidence type="ECO:0000256" key="4">
    <source>
        <dbReference type="ARBA" id="ARBA00022840"/>
    </source>
</evidence>
<gene>
    <name evidence="9" type="ORF">BOX15_Mlig028898g1</name>
</gene>
<dbReference type="GO" id="GO:0006298">
    <property type="term" value="P:mismatch repair"/>
    <property type="evidence" value="ECO:0007669"/>
    <property type="project" value="InterPro"/>
</dbReference>
<dbReference type="Gene3D" id="3.40.1170.10">
    <property type="entry name" value="DNA repair protein MutS, domain I"/>
    <property type="match status" value="1"/>
</dbReference>
<protein>
    <recommendedName>
        <fullName evidence="8">DNA mismatch repair proteins mutS family domain-containing protein</fullName>
    </recommendedName>
</protein>
<dbReference type="Gene3D" id="3.30.420.110">
    <property type="entry name" value="MutS, connector domain"/>
    <property type="match status" value="1"/>
</dbReference>
<dbReference type="InterPro" id="IPR016151">
    <property type="entry name" value="DNA_mismatch_repair_MutS_N"/>
</dbReference>
<evidence type="ECO:0000256" key="7">
    <source>
        <dbReference type="SAM" id="Coils"/>
    </source>
</evidence>
<dbReference type="Gene3D" id="1.10.1420.10">
    <property type="match status" value="2"/>
</dbReference>
<dbReference type="InterPro" id="IPR036187">
    <property type="entry name" value="DNA_mismatch_repair_MutS_sf"/>
</dbReference>
<dbReference type="InterPro" id="IPR007695">
    <property type="entry name" value="DNA_mismatch_repair_MutS-lik_N"/>
</dbReference>
<dbReference type="Pfam" id="PF05192">
    <property type="entry name" value="MutS_III"/>
    <property type="match status" value="1"/>
</dbReference>
<dbReference type="STRING" id="282301.A0A267GKC5"/>
<evidence type="ECO:0000256" key="2">
    <source>
        <dbReference type="ARBA" id="ARBA00022741"/>
    </source>
</evidence>
<dbReference type="PROSITE" id="PS00486">
    <property type="entry name" value="DNA_MISMATCH_REPAIR_2"/>
    <property type="match status" value="1"/>
</dbReference>
<sequence>ASLSSMSATDETGSLLAFLQTLSPKVDTLIRCFDRGEYYSIHMGDAELVAEEFFQSTTMLKFHNVGRQRQPYVTVNKSAFENLCRAFLIDKRYRMEVYTIGKGRCWSVAYRASPGNLTQFEEILFAESGSIFDRMTHSAGVLAISARPASESGGGGGRLVGLAYHDVNDRRLLVSAFSDDQPWANVESAALQLGCRECLLVTPAQLPGLTEVLGRLGVMVTQPGSAGQQPRVRRPPDDEAMEEELSRLARSLNPLKEMVRAERQLCLSSLWCLAQFLELGLDGGDGGSGGVGRYQVERWRPGHFVQLDGAAVRALHLLPTEPETPRSHSLFGLLNRCRTPPGSRLLAQWIRQPLLDVRLINERLDCVGALMSDAGLRQFLHEDWLRRCPDLQRLAVRLQRNRSGLQDVYRLYLCFSRLPQLRTALAEAAESAAALRSLFSDPLAECERDLAKLVQMAQTTLDLDAVESTGEYRIRASFDQQLGEIRETLDELESQIRKQFRKAVSDLQLQEDKSIKLDLSKQHGYACRVTKKDEKCLRESRGYAILDVKNNGVRFRSAKMTELNDNWMEAKRQYEDQQASIVAEVLKIAAGFVDYIFQLSDLLAQLDALVAMATASQLAPETYVRPTVRPMATGVIDISQCRHPCVEQQEGVSYIANSAKLDKSGQHCLLVTGPNMGGKSTFVRSVALTVLMAQIGCYVPACSADISVVDLISCRVGAADSLQQGVSTFMAEMLETAGILRSATPNSLVLMDELGRGTSTYDGFGLAWAITQQLANGLKCYCLCATHYHELAALADLHSCVRNLCMSACVRDGRLLLLYAVRDGVCDASLGLHVAKLAGFPERTLRMAADKARDYDVFAASGKRSSSRPEEAADAAVEVGAALKAARLEDPADFDRLSPEERASRVGSFLEAVQRSDNGLIACVMAQLEEAS</sequence>
<keyword evidence="3" id="KW-0227">DNA damage</keyword>
<dbReference type="InterPro" id="IPR007861">
    <property type="entry name" value="DNA_mismatch_repair_MutS_clamp"/>
</dbReference>
<keyword evidence="4" id="KW-0067">ATP-binding</keyword>
<dbReference type="GO" id="GO:0030983">
    <property type="term" value="F:mismatched DNA binding"/>
    <property type="evidence" value="ECO:0007669"/>
    <property type="project" value="InterPro"/>
</dbReference>
<accession>A0A267GKC5</accession>
<dbReference type="GO" id="GO:0005524">
    <property type="term" value="F:ATP binding"/>
    <property type="evidence" value="ECO:0007669"/>
    <property type="project" value="UniProtKB-KW"/>
</dbReference>
<dbReference type="Proteomes" id="UP000215902">
    <property type="component" value="Unassembled WGS sequence"/>
</dbReference>
<evidence type="ECO:0000256" key="3">
    <source>
        <dbReference type="ARBA" id="ARBA00022763"/>
    </source>
</evidence>
<comment type="caution">
    <text evidence="9">The sequence shown here is derived from an EMBL/GenBank/DDBJ whole genome shotgun (WGS) entry which is preliminary data.</text>
</comment>
<reference evidence="9 10" key="1">
    <citation type="submission" date="2017-06" db="EMBL/GenBank/DDBJ databases">
        <title>A platform for efficient transgenesis in Macrostomum lignano, a flatworm model organism for stem cell research.</title>
        <authorList>
            <person name="Berezikov E."/>
        </authorList>
    </citation>
    <scope>NUCLEOTIDE SEQUENCE [LARGE SCALE GENOMIC DNA]</scope>
    <source>
        <strain evidence="9">DV1</strain>
        <tissue evidence="9">Whole organism</tissue>
    </source>
</reference>
<organism evidence="9 10">
    <name type="scientific">Macrostomum lignano</name>
    <dbReference type="NCBI Taxonomy" id="282301"/>
    <lineage>
        <taxon>Eukaryota</taxon>
        <taxon>Metazoa</taxon>
        <taxon>Spiralia</taxon>
        <taxon>Lophotrochozoa</taxon>
        <taxon>Platyhelminthes</taxon>
        <taxon>Rhabditophora</taxon>
        <taxon>Macrostomorpha</taxon>
        <taxon>Macrostomida</taxon>
        <taxon>Macrostomidae</taxon>
        <taxon>Macrostomum</taxon>
    </lineage>
</organism>
<dbReference type="SMART" id="SM00533">
    <property type="entry name" value="MUTSd"/>
    <property type="match status" value="1"/>
</dbReference>
<keyword evidence="2" id="KW-0547">Nucleotide-binding</keyword>
<dbReference type="PANTHER" id="PTHR11361">
    <property type="entry name" value="DNA MISMATCH REPAIR PROTEIN MUTS FAMILY MEMBER"/>
    <property type="match status" value="1"/>
</dbReference>
<evidence type="ECO:0000313" key="10">
    <source>
        <dbReference type="Proteomes" id="UP000215902"/>
    </source>
</evidence>
<dbReference type="Gene3D" id="3.40.50.300">
    <property type="entry name" value="P-loop containing nucleotide triphosphate hydrolases"/>
    <property type="match status" value="1"/>
</dbReference>
<dbReference type="OrthoDB" id="295033at2759"/>
<dbReference type="InterPro" id="IPR045076">
    <property type="entry name" value="MutS"/>
</dbReference>